<dbReference type="Pfam" id="PF24883">
    <property type="entry name" value="NPHP3_N"/>
    <property type="match status" value="1"/>
</dbReference>
<dbReference type="AlphaFoldDB" id="A0A6A5QW49"/>
<evidence type="ECO:0000313" key="5">
    <source>
        <dbReference type="Proteomes" id="UP000800096"/>
    </source>
</evidence>
<dbReference type="InterPro" id="IPR056884">
    <property type="entry name" value="NPHP3-like_N"/>
</dbReference>
<dbReference type="InterPro" id="IPR007111">
    <property type="entry name" value="NACHT_NTPase"/>
</dbReference>
<keyword evidence="5" id="KW-1185">Reference proteome</keyword>
<proteinExistence type="predicted"/>
<dbReference type="OrthoDB" id="62952at2759"/>
<sequence>MVTSSSVHDGSFRRGLSARVSRLRRKFHHDSDDTGTQSHHRPNGGQAIIVDVRSSNRGSDVSQRSIPTVNDDDTQSEQASLHSGPLVYEITDGSTLGDGVSSMTTHTDLWSAAYREAVDSFGKDIDVAILESSSAAELLEKLEDTDKVASQESVFLRGVAYLRSIQVPLERFKLALDVTSPLGSLDPTASTVLGVLRGVTAIAISCATADLEFAKQIGEMLEQLSYIDDCDTLGQKANKTDIHKALVSVDRKILEFYIAAHEILTERGRKLAIKMILDTDRLPNIIRSFLEHAEKLRKLIEKATWEIVEDIKSMLYDCEIARWLNSSRMTLQSLHHARLQDLRAEEACEFLLEHPNFIEWYHASNTQQLVLYGQMGSGKTVAIAYLVDELNRRDQHQLPRPKVCYYYCRDDDTGQVINILSTLILALLEQLSGLKRTFYDWYKGKQACGTLEPATNAKMLGEFLASVLVTLDRLIFIVIDGLGECDSTSRKTLLEYLKRLPKQTPRLKILLSSRPGEEILEHLDQVPRIDMKSDADRDSVIVRHTVEDQLSHLILSTQVKKLITETLSCRAQGSAIWSKMAIELIKLRKIRALGPMRLFLEEMPLPGQLSSLYDNLLLRNSSNDIENQQLATMALKLLAVTCRPLSIQELAWAVALAAAQGYVKTVAALSQLVDHQRITSLIHPFITRIDFTDGKKRQVQLVHQSVREYIVQKCSGRQSTAVSIVPDQSNAYDKSNNLDAFVLEICIDYLMLDEIGSTPLFSEEQIAINELPQNFDLFNDSGPFEYDRYCTWEAWEEDMICYDPTERGFGEFFVYASSYWLKHLGAVESEPLPPLEKIESLCQAGSIRLDNWINQHCRPGCAIKARFEIYSHMHDPLSITAVYGSARLLHAMLEDSTLDGDKYLPSPAMGAADQILQWGDLSKLKILFFQGKLSSELRNLDFFRLIIKQWFNTRTRHEDWELAFSLAESVLDTMVEEQWARELLCIAACHGCTPMVQRLLKQAQSSHDTSSVQSLIPCALLALTATP</sequence>
<feature type="compositionally biased region" description="Polar residues" evidence="2">
    <location>
        <begin position="53"/>
        <end position="68"/>
    </location>
</feature>
<keyword evidence="1" id="KW-0677">Repeat</keyword>
<evidence type="ECO:0000313" key="4">
    <source>
        <dbReference type="EMBL" id="KAF1918814.1"/>
    </source>
</evidence>
<dbReference type="PROSITE" id="PS50837">
    <property type="entry name" value="NACHT"/>
    <property type="match status" value="1"/>
</dbReference>
<name>A0A6A5QW49_AMPQU</name>
<dbReference type="PANTHER" id="PTHR10039">
    <property type="entry name" value="AMELOGENIN"/>
    <property type="match status" value="1"/>
</dbReference>
<evidence type="ECO:0000256" key="1">
    <source>
        <dbReference type="ARBA" id="ARBA00022737"/>
    </source>
</evidence>
<protein>
    <recommendedName>
        <fullName evidence="3">NACHT domain-containing protein</fullName>
    </recommendedName>
</protein>
<accession>A0A6A5QW49</accession>
<reference evidence="4" key="1">
    <citation type="journal article" date="2020" name="Stud. Mycol.">
        <title>101 Dothideomycetes genomes: a test case for predicting lifestyles and emergence of pathogens.</title>
        <authorList>
            <person name="Haridas S."/>
            <person name="Albert R."/>
            <person name="Binder M."/>
            <person name="Bloem J."/>
            <person name="Labutti K."/>
            <person name="Salamov A."/>
            <person name="Andreopoulos B."/>
            <person name="Baker S."/>
            <person name="Barry K."/>
            <person name="Bills G."/>
            <person name="Bluhm B."/>
            <person name="Cannon C."/>
            <person name="Castanera R."/>
            <person name="Culley D."/>
            <person name="Daum C."/>
            <person name="Ezra D."/>
            <person name="Gonzalez J."/>
            <person name="Henrissat B."/>
            <person name="Kuo A."/>
            <person name="Liang C."/>
            <person name="Lipzen A."/>
            <person name="Lutzoni F."/>
            <person name="Magnuson J."/>
            <person name="Mondo S."/>
            <person name="Nolan M."/>
            <person name="Ohm R."/>
            <person name="Pangilinan J."/>
            <person name="Park H.-J."/>
            <person name="Ramirez L."/>
            <person name="Alfaro M."/>
            <person name="Sun H."/>
            <person name="Tritt A."/>
            <person name="Yoshinaga Y."/>
            <person name="Zwiers L.-H."/>
            <person name="Turgeon B."/>
            <person name="Goodwin S."/>
            <person name="Spatafora J."/>
            <person name="Crous P."/>
            <person name="Grigoriev I."/>
        </authorList>
    </citation>
    <scope>NUCLEOTIDE SEQUENCE</scope>
    <source>
        <strain evidence="4">HMLAC05119</strain>
    </source>
</reference>
<feature type="domain" description="NACHT" evidence="3">
    <location>
        <begin position="367"/>
        <end position="516"/>
    </location>
</feature>
<dbReference type="Gene3D" id="3.40.50.300">
    <property type="entry name" value="P-loop containing nucleotide triphosphate hydrolases"/>
    <property type="match status" value="1"/>
</dbReference>
<organism evidence="4 5">
    <name type="scientific">Ampelomyces quisqualis</name>
    <name type="common">Powdery mildew agent</name>
    <dbReference type="NCBI Taxonomy" id="50730"/>
    <lineage>
        <taxon>Eukaryota</taxon>
        <taxon>Fungi</taxon>
        <taxon>Dikarya</taxon>
        <taxon>Ascomycota</taxon>
        <taxon>Pezizomycotina</taxon>
        <taxon>Dothideomycetes</taxon>
        <taxon>Pleosporomycetidae</taxon>
        <taxon>Pleosporales</taxon>
        <taxon>Pleosporineae</taxon>
        <taxon>Phaeosphaeriaceae</taxon>
        <taxon>Ampelomyces</taxon>
    </lineage>
</organism>
<dbReference type="PANTHER" id="PTHR10039:SF10">
    <property type="entry name" value="NACHT DOMAIN-CONTAINING PROTEIN"/>
    <property type="match status" value="1"/>
</dbReference>
<evidence type="ECO:0000259" key="3">
    <source>
        <dbReference type="PROSITE" id="PS50837"/>
    </source>
</evidence>
<dbReference type="InterPro" id="IPR027417">
    <property type="entry name" value="P-loop_NTPase"/>
</dbReference>
<dbReference type="Proteomes" id="UP000800096">
    <property type="component" value="Unassembled WGS sequence"/>
</dbReference>
<evidence type="ECO:0000256" key="2">
    <source>
        <dbReference type="SAM" id="MobiDB-lite"/>
    </source>
</evidence>
<dbReference type="EMBL" id="ML979133">
    <property type="protein sequence ID" value="KAF1918814.1"/>
    <property type="molecule type" value="Genomic_DNA"/>
</dbReference>
<feature type="region of interest" description="Disordered" evidence="2">
    <location>
        <begin position="51"/>
        <end position="82"/>
    </location>
</feature>
<dbReference type="SUPFAM" id="SSF52540">
    <property type="entry name" value="P-loop containing nucleoside triphosphate hydrolases"/>
    <property type="match status" value="1"/>
</dbReference>
<gene>
    <name evidence="4" type="ORF">BDU57DRAFT_585165</name>
</gene>